<comment type="caution">
    <text evidence="3">The sequence shown here is derived from an EMBL/GenBank/DDBJ whole genome shotgun (WGS) entry which is preliminary data.</text>
</comment>
<dbReference type="CDD" id="cd00093">
    <property type="entry name" value="HTH_XRE"/>
    <property type="match status" value="1"/>
</dbReference>
<dbReference type="SUPFAM" id="SSF47413">
    <property type="entry name" value="lambda repressor-like DNA-binding domains"/>
    <property type="match status" value="1"/>
</dbReference>
<dbReference type="InterPro" id="IPR010982">
    <property type="entry name" value="Lambda_DNA-bd_dom_sf"/>
</dbReference>
<evidence type="ECO:0000313" key="4">
    <source>
        <dbReference type="Proteomes" id="UP000265930"/>
    </source>
</evidence>
<dbReference type="EMBL" id="QXDJ01000006">
    <property type="protein sequence ID" value="RII32822.1"/>
    <property type="molecule type" value="Genomic_DNA"/>
</dbReference>
<dbReference type="Proteomes" id="UP000265930">
    <property type="component" value="Unassembled WGS sequence"/>
</dbReference>
<evidence type="ECO:0000256" key="1">
    <source>
        <dbReference type="ARBA" id="ARBA00023125"/>
    </source>
</evidence>
<evidence type="ECO:0000313" key="3">
    <source>
        <dbReference type="EMBL" id="RII32822.1"/>
    </source>
</evidence>
<dbReference type="PROSITE" id="PS50943">
    <property type="entry name" value="HTH_CROC1"/>
    <property type="match status" value="1"/>
</dbReference>
<protein>
    <submittedName>
        <fullName evidence="3">XRE family transcriptional regulator</fullName>
    </submittedName>
</protein>
<dbReference type="PANTHER" id="PTHR46558">
    <property type="entry name" value="TRACRIPTIONAL REGULATORY PROTEIN-RELATED-RELATED"/>
    <property type="match status" value="1"/>
</dbReference>
<sequence>MINKLCLLRAKNNLSQKEVAKAIKKTTSYYGMLETGKRKPSIEVAYLLAKFYKTTIEEIFFVKSNN</sequence>
<keyword evidence="1" id="KW-0238">DNA-binding</keyword>
<dbReference type="InterPro" id="IPR001387">
    <property type="entry name" value="Cro/C1-type_HTH"/>
</dbReference>
<dbReference type="Gene3D" id="1.10.260.40">
    <property type="entry name" value="lambda repressor-like DNA-binding domains"/>
    <property type="match status" value="1"/>
</dbReference>
<name>A0A399IN01_9CLOT</name>
<organism evidence="3 4">
    <name type="scientific">Clostridium chromiireducens</name>
    <dbReference type="NCBI Taxonomy" id="225345"/>
    <lineage>
        <taxon>Bacteria</taxon>
        <taxon>Bacillati</taxon>
        <taxon>Bacillota</taxon>
        <taxon>Clostridia</taxon>
        <taxon>Eubacteriales</taxon>
        <taxon>Clostridiaceae</taxon>
        <taxon>Clostridium</taxon>
    </lineage>
</organism>
<proteinExistence type="predicted"/>
<accession>A0A399IN01</accession>
<dbReference type="GO" id="GO:0003677">
    <property type="term" value="F:DNA binding"/>
    <property type="evidence" value="ECO:0007669"/>
    <property type="project" value="UniProtKB-KW"/>
</dbReference>
<feature type="domain" description="HTH cro/C1-type" evidence="2">
    <location>
        <begin position="8"/>
        <end position="59"/>
    </location>
</feature>
<reference evidence="3 4" key="1">
    <citation type="submission" date="2018-08" db="EMBL/GenBank/DDBJ databases">
        <title>Genome of Clostridium chromiireducens C1, DSM12136.</title>
        <authorList>
            <person name="Xing M."/>
            <person name="Wei Y."/>
            <person name="Ang E.L."/>
            <person name="Zhao H."/>
            <person name="Zhang Y."/>
        </authorList>
    </citation>
    <scope>NUCLEOTIDE SEQUENCE [LARGE SCALE GENOMIC DNA]</scope>
    <source>
        <strain evidence="3 4">C1</strain>
    </source>
</reference>
<dbReference type="PANTHER" id="PTHR46558:SF4">
    <property type="entry name" value="DNA-BIDING PHAGE PROTEIN"/>
    <property type="match status" value="1"/>
</dbReference>
<dbReference type="AlphaFoldDB" id="A0A399IN01"/>
<gene>
    <name evidence="3" type="ORF">D2A34_21735</name>
</gene>
<evidence type="ECO:0000259" key="2">
    <source>
        <dbReference type="PROSITE" id="PS50943"/>
    </source>
</evidence>
<dbReference type="SMART" id="SM00530">
    <property type="entry name" value="HTH_XRE"/>
    <property type="match status" value="1"/>
</dbReference>
<dbReference type="RefSeq" id="WP_119367897.1">
    <property type="nucleotide sequence ID" value="NZ_QXDJ01000006.1"/>
</dbReference>
<dbReference type="Pfam" id="PF01381">
    <property type="entry name" value="HTH_3"/>
    <property type="match status" value="1"/>
</dbReference>